<protein>
    <recommendedName>
        <fullName evidence="1">DUF8176 domain-containing protein</fullName>
    </recommendedName>
</protein>
<evidence type="ECO:0000313" key="2">
    <source>
        <dbReference type="EMBL" id="GGN66151.1"/>
    </source>
</evidence>
<dbReference type="InterPro" id="IPR058489">
    <property type="entry name" value="DUF8176"/>
</dbReference>
<evidence type="ECO:0000313" key="3">
    <source>
        <dbReference type="Proteomes" id="UP000658127"/>
    </source>
</evidence>
<organism evidence="2 3">
    <name type="scientific">Nocardia rhizosphaerihabitans</name>
    <dbReference type="NCBI Taxonomy" id="1691570"/>
    <lineage>
        <taxon>Bacteria</taxon>
        <taxon>Bacillati</taxon>
        <taxon>Actinomycetota</taxon>
        <taxon>Actinomycetes</taxon>
        <taxon>Mycobacteriales</taxon>
        <taxon>Nocardiaceae</taxon>
        <taxon>Nocardia</taxon>
    </lineage>
</organism>
<sequence>MTDGAGDTTTVAGVIAKFQHAYYVQRNVDAGLALVGPQSGVTREGLTPVIAALPGGVTHCVGIDVIAENTAEVHLVELQADGHRMDYLQLVNVTAGPSGLVIANIQRRGN</sequence>
<accession>A0ABQ2K5D3</accession>
<feature type="domain" description="DUF8176" evidence="1">
    <location>
        <begin position="3"/>
        <end position="106"/>
    </location>
</feature>
<proteinExistence type="predicted"/>
<dbReference type="RefSeq" id="WP_189022578.1">
    <property type="nucleotide sequence ID" value="NZ_BMNE01000001.1"/>
</dbReference>
<dbReference type="Pfam" id="PF26527">
    <property type="entry name" value="DUF8176"/>
    <property type="match status" value="1"/>
</dbReference>
<evidence type="ECO:0000259" key="1">
    <source>
        <dbReference type="Pfam" id="PF26527"/>
    </source>
</evidence>
<gene>
    <name evidence="2" type="ORF">GCM10011610_00810</name>
</gene>
<reference evidence="3" key="1">
    <citation type="journal article" date="2019" name="Int. J. Syst. Evol. Microbiol.">
        <title>The Global Catalogue of Microorganisms (GCM) 10K type strain sequencing project: providing services to taxonomists for standard genome sequencing and annotation.</title>
        <authorList>
            <consortium name="The Broad Institute Genomics Platform"/>
            <consortium name="The Broad Institute Genome Sequencing Center for Infectious Disease"/>
            <person name="Wu L."/>
            <person name="Ma J."/>
        </authorList>
    </citation>
    <scope>NUCLEOTIDE SEQUENCE [LARGE SCALE GENOMIC DNA]</scope>
    <source>
        <strain evidence="3">CGMCC 4.7329</strain>
    </source>
</reference>
<dbReference type="EMBL" id="BMNE01000001">
    <property type="protein sequence ID" value="GGN66151.1"/>
    <property type="molecule type" value="Genomic_DNA"/>
</dbReference>
<comment type="caution">
    <text evidence="2">The sequence shown here is derived from an EMBL/GenBank/DDBJ whole genome shotgun (WGS) entry which is preliminary data.</text>
</comment>
<keyword evidence="3" id="KW-1185">Reference proteome</keyword>
<name>A0ABQ2K5D3_9NOCA</name>
<dbReference type="Proteomes" id="UP000658127">
    <property type="component" value="Unassembled WGS sequence"/>
</dbReference>